<dbReference type="EMBL" id="CABEIU010000002">
    <property type="protein sequence ID" value="VTT02426.1"/>
    <property type="molecule type" value="Genomic_DNA"/>
</dbReference>
<evidence type="ECO:0000256" key="1">
    <source>
        <dbReference type="ARBA" id="ARBA00022612"/>
    </source>
</evidence>
<evidence type="ECO:0000259" key="3">
    <source>
        <dbReference type="Pfam" id="PF10145"/>
    </source>
</evidence>
<sequence>MAGGTPLGQMYIELGLDVSKFNPTLNGAKNAVKYFQSNVKALDSSLKNNGKNTDLLQAKYKTLGQAIEAQKSVLDQMKKSFDTLEPGTAKFDKAAAEIERENAKLAAMEGQLRNVQQALIAVGKENSFANRINKFGDGLIKSGDKIKNFGDSVSSLGGKLTTGLTLPLVASVGMVTKAAVDYESAFAGVKKTVDETATVSYKNLSDGIRQMAKELPASAVEIANVAEVAGQLGIKAEDILTFSRTMIDMGESTNLSAEEAATAIAKIANILGLTSDEYGRFGASVVDLGNNFATTERDIVEMTNRLAAGGKLAGLTAPDILGLATAMSSVGIEAEAGGTAMTQTLTAIGNAVSLTGKGAADDLNLIAKTAGMTSEEFQQAWKEKPVVALQSFIRGLKDAQEKGVNMNAILAQLGMTGIRQSNMLKSLALASDKMGDAVDRSNKAWKENTALTNEANKRYETTESQLKMFKNQVTDLAIEFGGPLLKALREGLTAAKPWIDTLTKMAKQFSSMSEEQQRNVLKWGALTVGAGPALSILGKGFGIIGNLTKALGWLTKGTGKAVGGMSLMLKTFQAFRTTGNLSSAFKLASGGAVALGNATASASTSTGLLTTSMGTLANPLGLIVGGLGLTTAALVYLGNEKDKARIKTEEFGSQLSDTARGELRSFQKTVDETSTAVANFGTHAGDADKVSGAFKKLYEEIATAADKTNKRMEELGAKWGLSEDDIAKAKERNGQVVSNTEAMMNQINEIYQRHNGDASKFSQEEKEIILNNQNEMIKAKLSMMNLSADQQKAALQALNGDVRSLNETQLKHTKDVLKQALDEEKKLYENSKSELKELLDGKAIDQETYNKKLQTLEANHTQTMEALGSKYYQVMQNLDAKVKARTGQSWNYWEEAKKVLEEYGLSYEEIGKKAAEASQKVGNSHSILANYTNEMSKEVKEANDAWSLLVGNIDKNGNFQVKSNVKEVIGEAAKSAEGWEQLQFIAKTADINSNARVTIAEALVESGKWKDMTLEEKQVIVKNQAGLQAIFDSETHLKTWNSMPAEVKELLMKNTDIMNKAEEASKALSNYEALKPKQKELLANDESVRKAVARSTDTLTTWNATTPFTKDLKADPTNVLNNGQLSIDKITAWNFASAETKSLDAVDNTSAAVGSAILSVNSPKQEAPINLFAADQTGGVRNETSGAINAIKQYDPVNILAKNGTNDTVSEVKSGVNGIQDKTVTINARDNASGVLSGIKSWIDSVTGNFFTNIFASKHAHGTNYHPGGLAIVNDQRNSNYKEMVTLPNGRSFIPQGRDVLLPLPRGSKVLRADKTRRLMREMGVPKYASGIGIPSDAKFLREMEQAQRNITIQTTSVQNGQDTDKVVSEMRILRSSLEKLLTAILNKDTNAYLDSSKVTDIVTKTQKEREKMLLRMKGVIE</sequence>
<keyword evidence="1" id="KW-1188">Viral release from host cell</keyword>
<gene>
    <name evidence="4" type="ORF">NCTC10232_00222</name>
</gene>
<feature type="coiled-coil region" evidence="2">
    <location>
        <begin position="91"/>
        <end position="118"/>
    </location>
</feature>
<reference evidence="4 5" key="1">
    <citation type="submission" date="2019-05" db="EMBL/GenBank/DDBJ databases">
        <authorList>
            <consortium name="Pathogen Informatics"/>
        </authorList>
    </citation>
    <scope>NUCLEOTIDE SEQUENCE [LARGE SCALE GENOMIC DNA]</scope>
    <source>
        <strain evidence="4 5">NCTC10232</strain>
    </source>
</reference>
<dbReference type="Proteomes" id="UP000388056">
    <property type="component" value="Unassembled WGS sequence"/>
</dbReference>
<name>A0A4V0E3Y5_STROR</name>
<dbReference type="Pfam" id="PF10145">
    <property type="entry name" value="PhageMin_Tail"/>
    <property type="match status" value="1"/>
</dbReference>
<proteinExistence type="predicted"/>
<accession>A0A4V0E3Y5</accession>
<protein>
    <submittedName>
        <fullName evidence="4">Tail protein, phage assocaited</fullName>
    </submittedName>
</protein>
<dbReference type="PANTHER" id="PTHR37813">
    <property type="entry name" value="FELS-2 PROPHAGE PROTEIN"/>
    <property type="match status" value="1"/>
</dbReference>
<evidence type="ECO:0000256" key="2">
    <source>
        <dbReference type="SAM" id="Coils"/>
    </source>
</evidence>
<feature type="coiled-coil region" evidence="2">
    <location>
        <begin position="788"/>
        <end position="841"/>
    </location>
</feature>
<keyword evidence="2" id="KW-0175">Coiled coil</keyword>
<evidence type="ECO:0000313" key="4">
    <source>
        <dbReference type="EMBL" id="VTT02426.1"/>
    </source>
</evidence>
<organism evidence="4 5">
    <name type="scientific">Streptococcus oralis</name>
    <dbReference type="NCBI Taxonomy" id="1303"/>
    <lineage>
        <taxon>Bacteria</taxon>
        <taxon>Bacillati</taxon>
        <taxon>Bacillota</taxon>
        <taxon>Bacilli</taxon>
        <taxon>Lactobacillales</taxon>
        <taxon>Streptococcaceae</taxon>
        <taxon>Streptococcus</taxon>
    </lineage>
</organism>
<feature type="domain" description="Phage tail tape measure protein" evidence="3">
    <location>
        <begin position="206"/>
        <end position="413"/>
    </location>
</feature>
<dbReference type="NCBIfam" id="TIGR01760">
    <property type="entry name" value="tape_meas_TP901"/>
    <property type="match status" value="1"/>
</dbReference>
<evidence type="ECO:0000313" key="5">
    <source>
        <dbReference type="Proteomes" id="UP000388056"/>
    </source>
</evidence>
<dbReference type="InterPro" id="IPR010090">
    <property type="entry name" value="Phage_tape_meas"/>
</dbReference>
<dbReference type="RefSeq" id="WP_143989148.1">
    <property type="nucleotide sequence ID" value="NZ_CABEIU010000002.1"/>
</dbReference>
<dbReference type="PANTHER" id="PTHR37813:SF1">
    <property type="entry name" value="FELS-2 PROPHAGE PROTEIN"/>
    <property type="match status" value="1"/>
</dbReference>